<dbReference type="EMBL" id="UINC01134336">
    <property type="protein sequence ID" value="SVD17819.1"/>
    <property type="molecule type" value="Genomic_DNA"/>
</dbReference>
<organism evidence="2">
    <name type="scientific">marine metagenome</name>
    <dbReference type="NCBI Taxonomy" id="408172"/>
    <lineage>
        <taxon>unclassified sequences</taxon>
        <taxon>metagenomes</taxon>
        <taxon>ecological metagenomes</taxon>
    </lineage>
</organism>
<name>A0A382T6N9_9ZZZZ</name>
<sequence length="91" mass="10332">MIEGLANGAQQLGRPHGLGQQRRHLAASMTKITIPCEDHHRQFGSCHRELLEHILPGHDRHRQVQQHQIEGIAEISNRLESFHAIDGHADR</sequence>
<feature type="region of interest" description="Disordered" evidence="1">
    <location>
        <begin position="1"/>
        <end position="25"/>
    </location>
</feature>
<proteinExistence type="predicted"/>
<feature type="non-terminal residue" evidence="2">
    <location>
        <position position="91"/>
    </location>
</feature>
<reference evidence="2" key="1">
    <citation type="submission" date="2018-05" db="EMBL/GenBank/DDBJ databases">
        <authorList>
            <person name="Lanie J.A."/>
            <person name="Ng W.-L."/>
            <person name="Kazmierczak K.M."/>
            <person name="Andrzejewski T.M."/>
            <person name="Davidsen T.M."/>
            <person name="Wayne K.J."/>
            <person name="Tettelin H."/>
            <person name="Glass J.I."/>
            <person name="Rusch D."/>
            <person name="Podicherti R."/>
            <person name="Tsui H.-C.T."/>
            <person name="Winkler M.E."/>
        </authorList>
    </citation>
    <scope>NUCLEOTIDE SEQUENCE</scope>
</reference>
<protein>
    <submittedName>
        <fullName evidence="2">Uncharacterized protein</fullName>
    </submittedName>
</protein>
<gene>
    <name evidence="2" type="ORF">METZ01_LOCUS370673</name>
</gene>
<accession>A0A382T6N9</accession>
<evidence type="ECO:0000256" key="1">
    <source>
        <dbReference type="SAM" id="MobiDB-lite"/>
    </source>
</evidence>
<dbReference type="AlphaFoldDB" id="A0A382T6N9"/>
<evidence type="ECO:0000313" key="2">
    <source>
        <dbReference type="EMBL" id="SVD17819.1"/>
    </source>
</evidence>